<gene>
    <name evidence="1" type="ORF">AYI68_g6775</name>
</gene>
<organism evidence="1 2">
    <name type="scientific">Smittium mucronatum</name>
    <dbReference type="NCBI Taxonomy" id="133383"/>
    <lineage>
        <taxon>Eukaryota</taxon>
        <taxon>Fungi</taxon>
        <taxon>Fungi incertae sedis</taxon>
        <taxon>Zoopagomycota</taxon>
        <taxon>Kickxellomycotina</taxon>
        <taxon>Harpellomycetes</taxon>
        <taxon>Harpellales</taxon>
        <taxon>Legeriomycetaceae</taxon>
        <taxon>Smittium</taxon>
    </lineage>
</organism>
<keyword evidence="2" id="KW-1185">Reference proteome</keyword>
<protein>
    <submittedName>
        <fullName evidence="1">Uncharacterized protein</fullName>
    </submittedName>
</protein>
<proteinExistence type="predicted"/>
<dbReference type="EMBL" id="LSSL01004865">
    <property type="protein sequence ID" value="OLY79164.1"/>
    <property type="molecule type" value="Genomic_DNA"/>
</dbReference>
<evidence type="ECO:0000313" key="2">
    <source>
        <dbReference type="Proteomes" id="UP000187455"/>
    </source>
</evidence>
<evidence type="ECO:0000313" key="1">
    <source>
        <dbReference type="EMBL" id="OLY79164.1"/>
    </source>
</evidence>
<comment type="caution">
    <text evidence="1">The sequence shown here is derived from an EMBL/GenBank/DDBJ whole genome shotgun (WGS) entry which is preliminary data.</text>
</comment>
<reference evidence="1 2" key="1">
    <citation type="journal article" date="2016" name="Mol. Biol. Evol.">
        <title>Genome-Wide Survey of Gut Fungi (Harpellales) Reveals the First Horizontally Transferred Ubiquitin Gene from a Mosquito Host.</title>
        <authorList>
            <person name="Wang Y."/>
            <person name="White M.M."/>
            <person name="Kvist S."/>
            <person name="Moncalvo J.M."/>
        </authorList>
    </citation>
    <scope>NUCLEOTIDE SEQUENCE [LARGE SCALE GENOMIC DNA]</scope>
    <source>
        <strain evidence="1 2">ALG-7-W6</strain>
    </source>
</reference>
<sequence length="113" mass="12490">MADPQMNLLLQDKISQAYFDNSSGGWYQDCYNNGYRSAAKIHCWSDSNTSYSLLPLANYTARATPNNRCVTGHLTHPDGVKAQCIVSTFYYTSDAGNSCRFPGISRDQSCTIG</sequence>
<dbReference type="Proteomes" id="UP000187455">
    <property type="component" value="Unassembled WGS sequence"/>
</dbReference>
<dbReference type="AlphaFoldDB" id="A0A1R0GQL5"/>
<accession>A0A1R0GQL5</accession>
<name>A0A1R0GQL5_9FUNG</name>